<keyword evidence="6" id="KW-0472">Membrane</keyword>
<evidence type="ECO:0000256" key="1">
    <source>
        <dbReference type="ARBA" id="ARBA00005189"/>
    </source>
</evidence>
<keyword evidence="5 8" id="KW-0012">Acyltransferase</keyword>
<evidence type="ECO:0000256" key="4">
    <source>
        <dbReference type="ARBA" id="ARBA00023098"/>
    </source>
</evidence>
<dbReference type="SUPFAM" id="SSF69593">
    <property type="entry name" value="Glycerol-3-phosphate (1)-acyltransferase"/>
    <property type="match status" value="1"/>
</dbReference>
<keyword evidence="4" id="KW-0443">Lipid metabolism</keyword>
<keyword evidence="9" id="KW-1185">Reference proteome</keyword>
<gene>
    <name evidence="8" type="ORF">GCM10011360_12030</name>
</gene>
<keyword evidence="6" id="KW-0812">Transmembrane</keyword>
<dbReference type="Pfam" id="PF01553">
    <property type="entry name" value="Acyltransferase"/>
    <property type="match status" value="1"/>
</dbReference>
<keyword evidence="3" id="KW-0808">Transferase</keyword>
<dbReference type="GO" id="GO:0006654">
    <property type="term" value="P:phosphatidic acid biosynthetic process"/>
    <property type="evidence" value="ECO:0007669"/>
    <property type="project" value="TreeGrafter"/>
</dbReference>
<dbReference type="RefSeq" id="WP_188476756.1">
    <property type="nucleotide sequence ID" value="NZ_BMFJ01000001.1"/>
</dbReference>
<dbReference type="InterPro" id="IPR002123">
    <property type="entry name" value="Plipid/glycerol_acylTrfase"/>
</dbReference>
<dbReference type="AlphaFoldDB" id="A0A917A3V0"/>
<evidence type="ECO:0000259" key="7">
    <source>
        <dbReference type="SMART" id="SM00563"/>
    </source>
</evidence>
<evidence type="ECO:0000313" key="8">
    <source>
        <dbReference type="EMBL" id="GGE25222.1"/>
    </source>
</evidence>
<evidence type="ECO:0000256" key="2">
    <source>
        <dbReference type="ARBA" id="ARBA00022516"/>
    </source>
</evidence>
<dbReference type="PANTHER" id="PTHR10434">
    <property type="entry name" value="1-ACYL-SN-GLYCEROL-3-PHOSPHATE ACYLTRANSFERASE"/>
    <property type="match status" value="1"/>
</dbReference>
<protein>
    <submittedName>
        <fullName evidence="8">1-acyl-sn-glycerol-3-phosphate acyltransferase</fullName>
    </submittedName>
</protein>
<dbReference type="PANTHER" id="PTHR10434:SF64">
    <property type="entry name" value="1-ACYL-SN-GLYCEROL-3-PHOSPHATE ACYLTRANSFERASE-RELATED"/>
    <property type="match status" value="1"/>
</dbReference>
<dbReference type="Proteomes" id="UP000612855">
    <property type="component" value="Unassembled WGS sequence"/>
</dbReference>
<evidence type="ECO:0000313" key="9">
    <source>
        <dbReference type="Proteomes" id="UP000612855"/>
    </source>
</evidence>
<name>A0A917A3V0_9RHOB</name>
<keyword evidence="2" id="KW-0444">Lipid biosynthesis</keyword>
<reference evidence="9" key="1">
    <citation type="journal article" date="2019" name="Int. J. Syst. Evol. Microbiol.">
        <title>The Global Catalogue of Microorganisms (GCM) 10K type strain sequencing project: providing services to taxonomists for standard genome sequencing and annotation.</title>
        <authorList>
            <consortium name="The Broad Institute Genomics Platform"/>
            <consortium name="The Broad Institute Genome Sequencing Center for Infectious Disease"/>
            <person name="Wu L."/>
            <person name="Ma J."/>
        </authorList>
    </citation>
    <scope>NUCLEOTIDE SEQUENCE [LARGE SCALE GENOMIC DNA]</scope>
    <source>
        <strain evidence="9">CGMCC 1.12664</strain>
    </source>
</reference>
<sequence length="276" mass="31437">MTWNPDEAEAPQPPHSAATWFRFWLRAVPFGLIVFGGLGILLILRQPERWIYGMRRPLTPYITQGVCRMFFVISGMRFVTSGAPMPEHGAIVANHSSWIDIFTLHTAKRIYYVSKAEVRGWFGIGWLARATGTIFINRIRGEAKTQEQIFRDRLTLGHKLLFFPEGTSTDAMHVLPFKTTLFAAFFDPALRDTLSVQPVSVIYRAPEGEEPTYYGWWGEMSFGWHLVKVLGAGRQGLAEVIYHPPLRVADYPDRKALARACEDAVRKGMPPERRLL</sequence>
<comment type="caution">
    <text evidence="8">The sequence shown here is derived from an EMBL/GenBank/DDBJ whole genome shotgun (WGS) entry which is preliminary data.</text>
</comment>
<evidence type="ECO:0000256" key="5">
    <source>
        <dbReference type="ARBA" id="ARBA00023315"/>
    </source>
</evidence>
<evidence type="ECO:0000256" key="6">
    <source>
        <dbReference type="SAM" id="Phobius"/>
    </source>
</evidence>
<keyword evidence="6" id="KW-1133">Transmembrane helix</keyword>
<dbReference type="GO" id="GO:0003841">
    <property type="term" value="F:1-acylglycerol-3-phosphate O-acyltransferase activity"/>
    <property type="evidence" value="ECO:0007669"/>
    <property type="project" value="TreeGrafter"/>
</dbReference>
<comment type="pathway">
    <text evidence="1">Lipid metabolism.</text>
</comment>
<dbReference type="SMART" id="SM00563">
    <property type="entry name" value="PlsC"/>
    <property type="match status" value="1"/>
</dbReference>
<dbReference type="EMBL" id="BMFJ01000001">
    <property type="protein sequence ID" value="GGE25222.1"/>
    <property type="molecule type" value="Genomic_DNA"/>
</dbReference>
<dbReference type="CDD" id="cd07989">
    <property type="entry name" value="LPLAT_AGPAT-like"/>
    <property type="match status" value="1"/>
</dbReference>
<evidence type="ECO:0000256" key="3">
    <source>
        <dbReference type="ARBA" id="ARBA00022679"/>
    </source>
</evidence>
<organism evidence="8 9">
    <name type="scientific">Primorskyibacter flagellatus</name>
    <dbReference type="NCBI Taxonomy" id="1387277"/>
    <lineage>
        <taxon>Bacteria</taxon>
        <taxon>Pseudomonadati</taxon>
        <taxon>Pseudomonadota</taxon>
        <taxon>Alphaproteobacteria</taxon>
        <taxon>Rhodobacterales</taxon>
        <taxon>Roseobacteraceae</taxon>
        <taxon>Primorskyibacter</taxon>
    </lineage>
</organism>
<feature type="domain" description="Phospholipid/glycerol acyltransferase" evidence="7">
    <location>
        <begin position="89"/>
        <end position="204"/>
    </location>
</feature>
<accession>A0A917A3V0</accession>
<proteinExistence type="predicted"/>
<feature type="transmembrane region" description="Helical" evidence="6">
    <location>
        <begin position="23"/>
        <end position="44"/>
    </location>
</feature>